<dbReference type="RefSeq" id="WP_087034655.1">
    <property type="nucleotide sequence ID" value="NZ_CP021377.1"/>
</dbReference>
<dbReference type="Gene3D" id="3.40.50.300">
    <property type="entry name" value="P-loop containing nucleotide triphosphate hydrolases"/>
    <property type="match status" value="1"/>
</dbReference>
<organism evidence="2 3">
    <name type="scientific">Oceanisphaera profunda</name>
    <dbReference type="NCBI Taxonomy" id="1416627"/>
    <lineage>
        <taxon>Bacteria</taxon>
        <taxon>Pseudomonadati</taxon>
        <taxon>Pseudomonadota</taxon>
        <taxon>Gammaproteobacteria</taxon>
        <taxon>Aeromonadales</taxon>
        <taxon>Aeromonadaceae</taxon>
        <taxon>Oceanisphaera</taxon>
    </lineage>
</organism>
<dbReference type="Proteomes" id="UP000243937">
    <property type="component" value="Chromosome"/>
</dbReference>
<accession>A0A1Y0D212</accession>
<dbReference type="Pfam" id="PF13614">
    <property type="entry name" value="AAA_31"/>
    <property type="match status" value="1"/>
</dbReference>
<name>A0A1Y0D212_9GAMM</name>
<dbReference type="InterPro" id="IPR027417">
    <property type="entry name" value="P-loop_NTPase"/>
</dbReference>
<dbReference type="CDD" id="cd02042">
    <property type="entry name" value="ParAB_family"/>
    <property type="match status" value="1"/>
</dbReference>
<sequence>MKVISVFNNKGGVGKTTLTYHVAHALAEMGKKVLVIDADPQCNLTIYSLGQEYIHDLWAVEDPFIDEGYESSKNKCSADEYEKITSTPRSLHFLLKPTEEGTGDHDRLPPPATLTKNLDIIPGRLTLHLYEEKVASRWTDIYRGEPLAIRTITRIRTLAEKYAETHGYEYVIIDTSPSLGSLNKVIISTVDGFFVPASPDLFSLYGIKNIGKALAAWKDEFNIVYKLISEEKRHVFPEDFVTFLGYTIYNAKKYSGANNKWDLAHAHLNYANQIPVTIKENIQEDMRSHLTDELMAKPIGETSVMHTHNTFPSMAQHYNIPMWRVPDSNDIEKEHQNTLRGSSNKYRETKDSYFKFCEDLLSRIDLLG</sequence>
<feature type="domain" description="AAA" evidence="1">
    <location>
        <begin position="1"/>
        <end position="222"/>
    </location>
</feature>
<dbReference type="InterPro" id="IPR025669">
    <property type="entry name" value="AAA_dom"/>
</dbReference>
<dbReference type="KEGG" id="opf:CBP31_02115"/>
<gene>
    <name evidence="2" type="ORF">CBP31_02115</name>
</gene>
<evidence type="ECO:0000259" key="1">
    <source>
        <dbReference type="Pfam" id="PF13614"/>
    </source>
</evidence>
<reference evidence="2 3" key="1">
    <citation type="journal article" date="2014" name="Int. J. Syst. Evol. Microbiol.">
        <title>Oceanisphaera profunda sp. nov., a marine bacterium isolated from deep-sea sediment, and emended description of the genus Oceanisphaera.</title>
        <authorList>
            <person name="Xu Z."/>
            <person name="Zhang X.Y."/>
            <person name="Su H.N."/>
            <person name="Yu Z.C."/>
            <person name="Liu C."/>
            <person name="Li H."/>
            <person name="Chen X.L."/>
            <person name="Song X.Y."/>
            <person name="Xie B.B."/>
            <person name="Qin Q.L."/>
            <person name="Zhou B.C."/>
            <person name="Shi M."/>
            <person name="Huang Y."/>
            <person name="Zhang Y.Z."/>
        </authorList>
    </citation>
    <scope>NUCLEOTIDE SEQUENCE [LARGE SCALE GENOMIC DNA]</scope>
    <source>
        <strain evidence="2 3">SM1222</strain>
    </source>
</reference>
<dbReference type="PANTHER" id="PTHR13696">
    <property type="entry name" value="P-LOOP CONTAINING NUCLEOSIDE TRIPHOSPHATE HYDROLASE"/>
    <property type="match status" value="1"/>
</dbReference>
<evidence type="ECO:0000313" key="2">
    <source>
        <dbReference type="EMBL" id="ART81570.1"/>
    </source>
</evidence>
<dbReference type="OrthoDB" id="9815116at2"/>
<protein>
    <submittedName>
        <fullName evidence="2">Cobyrinic acid a,c-diamide synthase</fullName>
    </submittedName>
</protein>
<dbReference type="EMBL" id="CP021377">
    <property type="protein sequence ID" value="ART81570.1"/>
    <property type="molecule type" value="Genomic_DNA"/>
</dbReference>
<proteinExistence type="predicted"/>
<dbReference type="PANTHER" id="PTHR13696:SF99">
    <property type="entry name" value="COBYRINIC ACID AC-DIAMIDE SYNTHASE"/>
    <property type="match status" value="1"/>
</dbReference>
<dbReference type="SUPFAM" id="SSF52540">
    <property type="entry name" value="P-loop containing nucleoside triphosphate hydrolases"/>
    <property type="match status" value="1"/>
</dbReference>
<evidence type="ECO:0000313" key="3">
    <source>
        <dbReference type="Proteomes" id="UP000243937"/>
    </source>
</evidence>
<keyword evidence="3" id="KW-1185">Reference proteome</keyword>
<dbReference type="InterPro" id="IPR050678">
    <property type="entry name" value="DNA_Partitioning_ATPase"/>
</dbReference>
<dbReference type="AlphaFoldDB" id="A0A1Y0D212"/>